<reference evidence="1 2" key="1">
    <citation type="journal article" date="2018" name="Nat. Genet.">
        <title>The Rosa genome provides new insights in the design of modern roses.</title>
        <authorList>
            <person name="Bendahmane M."/>
        </authorList>
    </citation>
    <scope>NUCLEOTIDE SEQUENCE [LARGE SCALE GENOMIC DNA]</scope>
    <source>
        <strain evidence="2">cv. Old Blush</strain>
    </source>
</reference>
<organism evidence="1 2">
    <name type="scientific">Rosa chinensis</name>
    <name type="common">China rose</name>
    <dbReference type="NCBI Taxonomy" id="74649"/>
    <lineage>
        <taxon>Eukaryota</taxon>
        <taxon>Viridiplantae</taxon>
        <taxon>Streptophyta</taxon>
        <taxon>Embryophyta</taxon>
        <taxon>Tracheophyta</taxon>
        <taxon>Spermatophyta</taxon>
        <taxon>Magnoliopsida</taxon>
        <taxon>eudicotyledons</taxon>
        <taxon>Gunneridae</taxon>
        <taxon>Pentapetalae</taxon>
        <taxon>rosids</taxon>
        <taxon>fabids</taxon>
        <taxon>Rosales</taxon>
        <taxon>Rosaceae</taxon>
        <taxon>Rosoideae</taxon>
        <taxon>Rosoideae incertae sedis</taxon>
        <taxon>Rosa</taxon>
    </lineage>
</organism>
<dbReference type="AlphaFoldDB" id="A0A2P6P5J2"/>
<protein>
    <submittedName>
        <fullName evidence="1">Uncharacterized protein</fullName>
    </submittedName>
</protein>
<comment type="caution">
    <text evidence="1">The sequence shown here is derived from an EMBL/GenBank/DDBJ whole genome shotgun (WGS) entry which is preliminary data.</text>
</comment>
<sequence length="59" mass="6615">MKVVSVPAANMSCSSAECILLGVQKLHRREEISNRKSAKQFLVFLKHLLETMLIILSTT</sequence>
<proteinExistence type="predicted"/>
<accession>A0A2P6P5J2</accession>
<gene>
    <name evidence="1" type="ORF">RchiOBHm_Chr7g0192151</name>
</gene>
<evidence type="ECO:0000313" key="1">
    <source>
        <dbReference type="EMBL" id="PRQ17172.1"/>
    </source>
</evidence>
<keyword evidence="2" id="KW-1185">Reference proteome</keyword>
<dbReference type="EMBL" id="PDCK01000045">
    <property type="protein sequence ID" value="PRQ17172.1"/>
    <property type="molecule type" value="Genomic_DNA"/>
</dbReference>
<name>A0A2P6P5J2_ROSCH</name>
<dbReference type="Gramene" id="PRQ17172">
    <property type="protein sequence ID" value="PRQ17172"/>
    <property type="gene ID" value="RchiOBHm_Chr7g0192151"/>
</dbReference>
<evidence type="ECO:0000313" key="2">
    <source>
        <dbReference type="Proteomes" id="UP000238479"/>
    </source>
</evidence>
<dbReference type="Proteomes" id="UP000238479">
    <property type="component" value="Chromosome 7"/>
</dbReference>